<name>A0A9P6NMT4_9BASI</name>
<sequence length="192" mass="21369">MAGEPPFRQGSPTSLQATGQSLRFSSSDSPNYISSFKTPAKKIADALNGLKKGHAAAVFQLRTGHYPLNSYLHRLKYWGCDVGGTHNRLMWNLLILRPTRHVPVGAAVVPRVDPVPGPQHQEVTDEIYTAEIVGYQRRKKVKAEKLRTNLYNANALLDDPAVFPLLTEFVLATGRFEYLCSYLPGPEPDPKR</sequence>
<dbReference type="EMBL" id="MU167253">
    <property type="protein sequence ID" value="KAG0147019.1"/>
    <property type="molecule type" value="Genomic_DNA"/>
</dbReference>
<evidence type="ECO:0000313" key="3">
    <source>
        <dbReference type="Proteomes" id="UP000886653"/>
    </source>
</evidence>
<evidence type="ECO:0000256" key="1">
    <source>
        <dbReference type="SAM" id="MobiDB-lite"/>
    </source>
</evidence>
<gene>
    <name evidence="2" type="ORF">CROQUDRAFT_106762</name>
</gene>
<evidence type="ECO:0000313" key="2">
    <source>
        <dbReference type="EMBL" id="KAG0147019.1"/>
    </source>
</evidence>
<organism evidence="2 3">
    <name type="scientific">Cronartium quercuum f. sp. fusiforme G11</name>
    <dbReference type="NCBI Taxonomy" id="708437"/>
    <lineage>
        <taxon>Eukaryota</taxon>
        <taxon>Fungi</taxon>
        <taxon>Dikarya</taxon>
        <taxon>Basidiomycota</taxon>
        <taxon>Pucciniomycotina</taxon>
        <taxon>Pucciniomycetes</taxon>
        <taxon>Pucciniales</taxon>
        <taxon>Coleosporiaceae</taxon>
        <taxon>Cronartium</taxon>
    </lineage>
</organism>
<proteinExistence type="predicted"/>
<protein>
    <submittedName>
        <fullName evidence="2">Uncharacterized protein</fullName>
    </submittedName>
</protein>
<dbReference type="Proteomes" id="UP000886653">
    <property type="component" value="Unassembled WGS sequence"/>
</dbReference>
<feature type="compositionally biased region" description="Polar residues" evidence="1">
    <location>
        <begin position="10"/>
        <end position="27"/>
    </location>
</feature>
<comment type="caution">
    <text evidence="2">The sequence shown here is derived from an EMBL/GenBank/DDBJ whole genome shotgun (WGS) entry which is preliminary data.</text>
</comment>
<keyword evidence="3" id="KW-1185">Reference proteome</keyword>
<dbReference type="AlphaFoldDB" id="A0A9P6NMT4"/>
<accession>A0A9P6NMT4</accession>
<feature type="region of interest" description="Disordered" evidence="1">
    <location>
        <begin position="1"/>
        <end position="27"/>
    </location>
</feature>
<reference evidence="2" key="1">
    <citation type="submission" date="2013-11" db="EMBL/GenBank/DDBJ databases">
        <title>Genome sequence of the fusiform rust pathogen reveals effectors for host alternation and coevolution with pine.</title>
        <authorList>
            <consortium name="DOE Joint Genome Institute"/>
            <person name="Smith K."/>
            <person name="Pendleton A."/>
            <person name="Kubisiak T."/>
            <person name="Anderson C."/>
            <person name="Salamov A."/>
            <person name="Aerts A."/>
            <person name="Riley R."/>
            <person name="Clum A."/>
            <person name="Lindquist E."/>
            <person name="Ence D."/>
            <person name="Campbell M."/>
            <person name="Kronenberg Z."/>
            <person name="Feau N."/>
            <person name="Dhillon B."/>
            <person name="Hamelin R."/>
            <person name="Burleigh J."/>
            <person name="Smith J."/>
            <person name="Yandell M."/>
            <person name="Nelson C."/>
            <person name="Grigoriev I."/>
            <person name="Davis J."/>
        </authorList>
    </citation>
    <scope>NUCLEOTIDE SEQUENCE</scope>
    <source>
        <strain evidence="2">G11</strain>
    </source>
</reference>